<feature type="compositionally biased region" description="Polar residues" evidence="1">
    <location>
        <begin position="879"/>
        <end position="916"/>
    </location>
</feature>
<reference evidence="3" key="1">
    <citation type="submission" date="2025-08" db="UniProtKB">
        <authorList>
            <consortium name="RefSeq"/>
        </authorList>
    </citation>
    <scope>IDENTIFICATION</scope>
</reference>
<evidence type="ECO:0000313" key="3">
    <source>
        <dbReference type="RefSeq" id="XP_005744915.1"/>
    </source>
</evidence>
<feature type="compositionally biased region" description="Low complexity" evidence="1">
    <location>
        <begin position="1535"/>
        <end position="1546"/>
    </location>
</feature>
<gene>
    <name evidence="3" type="primary">LOC102214737</name>
</gene>
<feature type="region of interest" description="Disordered" evidence="1">
    <location>
        <begin position="1208"/>
        <end position="1232"/>
    </location>
</feature>
<feature type="compositionally biased region" description="Pro residues" evidence="1">
    <location>
        <begin position="1515"/>
        <end position="1525"/>
    </location>
</feature>
<feature type="region of interest" description="Disordered" evidence="1">
    <location>
        <begin position="1268"/>
        <end position="1319"/>
    </location>
</feature>
<feature type="region of interest" description="Disordered" evidence="1">
    <location>
        <begin position="1034"/>
        <end position="1084"/>
    </location>
</feature>
<name>A0A9Y3RW75_9CICH</name>
<feature type="compositionally biased region" description="Low complexity" evidence="1">
    <location>
        <begin position="123"/>
        <end position="134"/>
    </location>
</feature>
<feature type="compositionally biased region" description="Low complexity" evidence="1">
    <location>
        <begin position="629"/>
        <end position="662"/>
    </location>
</feature>
<feature type="region of interest" description="Disordered" evidence="1">
    <location>
        <begin position="879"/>
        <end position="968"/>
    </location>
</feature>
<feature type="compositionally biased region" description="Low complexity" evidence="1">
    <location>
        <begin position="1567"/>
        <end position="1582"/>
    </location>
</feature>
<feature type="region of interest" description="Disordered" evidence="1">
    <location>
        <begin position="1334"/>
        <end position="1367"/>
    </location>
</feature>
<feature type="compositionally biased region" description="Polar residues" evidence="1">
    <location>
        <begin position="663"/>
        <end position="675"/>
    </location>
</feature>
<feature type="region of interest" description="Disordered" evidence="1">
    <location>
        <begin position="1101"/>
        <end position="1171"/>
    </location>
</feature>
<evidence type="ECO:0000256" key="1">
    <source>
        <dbReference type="SAM" id="MobiDB-lite"/>
    </source>
</evidence>
<feature type="compositionally biased region" description="Low complexity" evidence="1">
    <location>
        <begin position="1154"/>
        <end position="1169"/>
    </location>
</feature>
<feature type="compositionally biased region" description="Basic and acidic residues" evidence="1">
    <location>
        <begin position="692"/>
        <end position="709"/>
    </location>
</feature>
<feature type="region of interest" description="Disordered" evidence="1">
    <location>
        <begin position="475"/>
        <end position="519"/>
    </location>
</feature>
<feature type="compositionally biased region" description="Polar residues" evidence="1">
    <location>
        <begin position="174"/>
        <end position="183"/>
    </location>
</feature>
<feature type="region of interest" description="Disordered" evidence="1">
    <location>
        <begin position="123"/>
        <end position="159"/>
    </location>
</feature>
<feature type="compositionally biased region" description="Low complexity" evidence="1">
    <location>
        <begin position="205"/>
        <end position="215"/>
    </location>
</feature>
<organism evidence="2 3">
    <name type="scientific">Pundamilia nyererei</name>
    <dbReference type="NCBI Taxonomy" id="303518"/>
    <lineage>
        <taxon>Eukaryota</taxon>
        <taxon>Metazoa</taxon>
        <taxon>Chordata</taxon>
        <taxon>Craniata</taxon>
        <taxon>Vertebrata</taxon>
        <taxon>Euteleostomi</taxon>
        <taxon>Actinopterygii</taxon>
        <taxon>Neopterygii</taxon>
        <taxon>Teleostei</taxon>
        <taxon>Neoteleostei</taxon>
        <taxon>Acanthomorphata</taxon>
        <taxon>Ovalentaria</taxon>
        <taxon>Cichlomorphae</taxon>
        <taxon>Cichliformes</taxon>
        <taxon>Cichlidae</taxon>
        <taxon>African cichlids</taxon>
        <taxon>Pseudocrenilabrinae</taxon>
        <taxon>Haplochromini</taxon>
        <taxon>Pundamilia</taxon>
    </lineage>
</organism>
<accession>A0A9Y3RW75</accession>
<dbReference type="GeneID" id="102214737"/>
<dbReference type="Proteomes" id="UP000695023">
    <property type="component" value="Unplaced"/>
</dbReference>
<feature type="compositionally biased region" description="Polar residues" evidence="1">
    <location>
        <begin position="536"/>
        <end position="552"/>
    </location>
</feature>
<feature type="compositionally biased region" description="Polar residues" evidence="1">
    <location>
        <begin position="1034"/>
        <end position="1044"/>
    </location>
</feature>
<feature type="region of interest" description="Disordered" evidence="1">
    <location>
        <begin position="1450"/>
        <end position="1469"/>
    </location>
</feature>
<feature type="region of interest" description="Disordered" evidence="1">
    <location>
        <begin position="628"/>
        <end position="753"/>
    </location>
</feature>
<feature type="compositionally biased region" description="Polar residues" evidence="1">
    <location>
        <begin position="135"/>
        <end position="159"/>
    </location>
</feature>
<feature type="compositionally biased region" description="Polar residues" evidence="1">
    <location>
        <begin position="27"/>
        <end position="39"/>
    </location>
</feature>
<feature type="compositionally biased region" description="Basic and acidic residues" evidence="1">
    <location>
        <begin position="1068"/>
        <end position="1080"/>
    </location>
</feature>
<feature type="compositionally biased region" description="Low complexity" evidence="1">
    <location>
        <begin position="325"/>
        <end position="334"/>
    </location>
</feature>
<feature type="compositionally biased region" description="Polar residues" evidence="1">
    <location>
        <begin position="278"/>
        <end position="305"/>
    </location>
</feature>
<feature type="region of interest" description="Disordered" evidence="1">
    <location>
        <begin position="253"/>
        <end position="305"/>
    </location>
</feature>
<feature type="compositionally biased region" description="Polar residues" evidence="1">
    <location>
        <begin position="193"/>
        <end position="204"/>
    </location>
</feature>
<feature type="compositionally biased region" description="Acidic residues" evidence="1">
    <location>
        <begin position="1583"/>
        <end position="1602"/>
    </location>
</feature>
<feature type="compositionally biased region" description="Polar residues" evidence="1">
    <location>
        <begin position="475"/>
        <end position="493"/>
    </location>
</feature>
<proteinExistence type="predicted"/>
<feature type="region of interest" description="Disordered" evidence="1">
    <location>
        <begin position="536"/>
        <end position="565"/>
    </location>
</feature>
<feature type="compositionally biased region" description="Polar residues" evidence="1">
    <location>
        <begin position="740"/>
        <end position="750"/>
    </location>
</feature>
<feature type="compositionally biased region" description="Polar residues" evidence="1">
    <location>
        <begin position="1208"/>
        <end position="1223"/>
    </location>
</feature>
<dbReference type="RefSeq" id="XP_005744915.1">
    <property type="nucleotide sequence ID" value="XM_005744858.1"/>
</dbReference>
<evidence type="ECO:0000313" key="2">
    <source>
        <dbReference type="Proteomes" id="UP000695023"/>
    </source>
</evidence>
<feature type="region of interest" description="Disordered" evidence="1">
    <location>
        <begin position="1511"/>
        <end position="1602"/>
    </location>
</feature>
<feature type="region of interest" description="Disordered" evidence="1">
    <location>
        <begin position="321"/>
        <end position="380"/>
    </location>
</feature>
<feature type="region of interest" description="Disordered" evidence="1">
    <location>
        <begin position="173"/>
        <end position="219"/>
    </location>
</feature>
<keyword evidence="2" id="KW-1185">Reference proteome</keyword>
<sequence length="1602" mass="173922">MLSSSMVTVLAPHWSGRLRRSKRFDGTGSSEAQGNTQDVTGAAANRGFQQTRSQHGVERGFTGGLGTQLRPPFSDLRRNTVDWSTKSDPLSLESKREMIKTVSLDVNSGRMDNRKIDRGSLSALATSASVSQSQNEQRQNPQTVHQGGHSSSSSKPTTSNVLLSLRRGNIGGKNLSQSFLNNNEQERPKPLLSPSSISYRTTETSPVLSPSPSSLREQSTSDRFIFAPLPVDKNADGKPFVQQSQTINRIQSSLTSSQTFLGKGPSESQQNYRDRSKTLFSETPVSLSRQPPFDSSAQVKTQSFPKRTTLKQTSWWKQVTQESSFPFTPKNTTNNKDKPNTTLIPPSNNNSDMTSPSQPVNKSRGSPVNNNRDNNNTAESVCTGNMNLFMRAQGGTHHLGQRNAGNSPDCDLHRSVKDQYSSNVNNREYPKPHSVPDVFSSSKISRATAQTTLCQPKDPGKYDLTDSSYTANMSELPSALQNPRSSDTPTESSSKYKNNYFPPKPNNTPMPPHSVDSHRFISTPLSLDITSTVNGKVHTSQNASGPQTSKMKSSPSYHSQSVPSQTNIHTSAYATSTGSLSQKTKFTNISSATPLGFERSYASIPKPFHPKSMSSLISTVGSVSKKDYSATASNSSSSATGSHPVATTASSSSLLSPAVTSAITSPTSATVSTLLTPPATPVITNSTSETSSPKKEGKYSSSSEKEPKKLEKKKVRRVTWDDSVDLQQSESIAVEKPESSEVQATPQATSKHMRNAPSIFSFLRLSSSTSSSVCPPKPKTSSIEVEKPGKYRSLSSDSADLAFREFERSKQRAGDTMIFYQGRQDLPTPRHERTLSVESGTVQCRTSAPLSLPPDFSSGYKVRYSSPPYSTLMSARMTQGETKTRTTRPTLFSQPSQSNYTPHLSVNTDPVSVMTLSTSKPPMSPPRPSLSLSLPFQKKPPKQESPNVEVSEADRASNNNSGDKGQERKLLLVDNRIHIRPASLLGDKADGSTYVTETLVYSLKSKVDASTAAKNTTPNALQHTNNTPVSMETKFSQQSLTGQSIGAAGEPCHHSGQSSNSSSSTESQSRETEDSSKSMKETIMGKSRFFSVDVNNEQNTKRSRFALKKSISTPNSSLTRSESERAKSNNKVDQVFSKLKQKLSTRWSTSQAPSVSGSSDVSDVSVESSKIPEETVPEKVMVLNDNQETEASNRWTQDRYILIPSSAAGNTKVGNQHSSWTEKSSLETDRDMQNACAEQISEKQGPVYLTVHGPTVDQLDLEQDQVDYKATSLSSRDPSPSRSPAFPASFRRSTPSPRSPFSPFSSLSPMSPFSSSDVTDDSVFYSPKLHRRRECSSPCEHGEGISLGVPRKSRASVGPPCVSPGHDKENLASSYADLKYGIEPGKSFSVSSVLSSRPSGPGRISTGSRFMSVGDLSQSAFSCGGNSGDLDQWSVKSDWSTVYDFQASEDGRKSYFPSDPGKMRSRSLPRSLTRCLANWSSGDSPQHVNATASKPAHLRSPNMNICQFVWDAEAPPTPPPTPPLSPVSRRMSKAPSLSSPTFPSSPGVLHPGDSQSRGHLPSRGYVSSLSTFDESSDSSSDTTTDDEYYLETDDEGEKETEL</sequence>
<feature type="compositionally biased region" description="Polar residues" evidence="1">
    <location>
        <begin position="1110"/>
        <end position="1120"/>
    </location>
</feature>
<feature type="compositionally biased region" description="Polar residues" evidence="1">
    <location>
        <begin position="343"/>
        <end position="380"/>
    </location>
</feature>
<feature type="region of interest" description="Disordered" evidence="1">
    <location>
        <begin position="422"/>
        <end position="442"/>
    </location>
</feature>
<feature type="compositionally biased region" description="Pro residues" evidence="1">
    <location>
        <begin position="502"/>
        <end position="512"/>
    </location>
</feature>
<feature type="compositionally biased region" description="Polar residues" evidence="1">
    <location>
        <begin position="253"/>
        <end position="271"/>
    </location>
</feature>
<feature type="compositionally biased region" description="Polar residues" evidence="1">
    <location>
        <begin position="1142"/>
        <end position="1153"/>
    </location>
</feature>
<protein>
    <submittedName>
        <fullName evidence="3">Platelet binding protein GspB</fullName>
    </submittedName>
</protein>
<feature type="region of interest" description="Disordered" evidence="1">
    <location>
        <begin position="20"/>
        <end position="89"/>
    </location>
</feature>
<feature type="compositionally biased region" description="Low complexity" evidence="1">
    <location>
        <begin position="553"/>
        <end position="565"/>
    </location>
</feature>
<feature type="compositionally biased region" description="Low complexity" evidence="1">
    <location>
        <begin position="1274"/>
        <end position="1319"/>
    </location>
</feature>
<feature type="compositionally biased region" description="Low complexity" evidence="1">
    <location>
        <begin position="1055"/>
        <end position="1067"/>
    </location>
</feature>